<reference evidence="8" key="3">
    <citation type="submission" date="2022-06" db="UniProtKB">
        <authorList>
            <consortium name="EnsemblMetazoa"/>
        </authorList>
    </citation>
    <scope>IDENTIFICATION</scope>
</reference>
<dbReference type="InterPro" id="IPR050757">
    <property type="entry name" value="Collagen_mod_GT25"/>
</dbReference>
<evidence type="ECO:0000313" key="8">
    <source>
        <dbReference type="EnsemblMetazoa" id="KAF7489793.1"/>
    </source>
</evidence>
<evidence type="ECO:0000256" key="5">
    <source>
        <dbReference type="SAM" id="SignalP"/>
    </source>
</evidence>
<evidence type="ECO:0000313" key="9">
    <source>
        <dbReference type="Proteomes" id="UP000070412"/>
    </source>
</evidence>
<dbReference type="GO" id="GO:0050211">
    <property type="term" value="F:procollagen galactosyltransferase activity"/>
    <property type="evidence" value="ECO:0007669"/>
    <property type="project" value="TreeGrafter"/>
</dbReference>
<evidence type="ECO:0000256" key="4">
    <source>
        <dbReference type="SAM" id="MobiDB-lite"/>
    </source>
</evidence>
<dbReference type="PANTHER" id="PTHR10730:SF53">
    <property type="entry name" value="GLYCOSYLTRANSFERASE 25 FAMILY MEMBER"/>
    <property type="match status" value="1"/>
</dbReference>
<comment type="similarity">
    <text evidence="1">Belongs to the glycosyltransferase 25 family.</text>
</comment>
<dbReference type="EnsemblMetazoa" id="SSS_903s_mrna">
    <property type="protein sequence ID" value="KAF7489793.1"/>
    <property type="gene ID" value="SSS_903"/>
</dbReference>
<evidence type="ECO:0000259" key="6">
    <source>
        <dbReference type="Pfam" id="PF01755"/>
    </source>
</evidence>
<evidence type="ECO:0000256" key="2">
    <source>
        <dbReference type="ARBA" id="ARBA00022676"/>
    </source>
</evidence>
<keyword evidence="3 7" id="KW-0808">Transferase</keyword>
<dbReference type="InterPro" id="IPR029044">
    <property type="entry name" value="Nucleotide-diphossugar_trans"/>
</dbReference>
<keyword evidence="5" id="KW-0732">Signal</keyword>
<dbReference type="CDD" id="cd06532">
    <property type="entry name" value="Glyco_transf_25"/>
    <property type="match status" value="1"/>
</dbReference>
<dbReference type="Proteomes" id="UP000070412">
    <property type="component" value="Unassembled WGS sequence"/>
</dbReference>
<organism evidence="7">
    <name type="scientific">Sarcoptes scabiei</name>
    <name type="common">Itch mite</name>
    <name type="synonym">Acarus scabiei</name>
    <dbReference type="NCBI Taxonomy" id="52283"/>
    <lineage>
        <taxon>Eukaryota</taxon>
        <taxon>Metazoa</taxon>
        <taxon>Ecdysozoa</taxon>
        <taxon>Arthropoda</taxon>
        <taxon>Chelicerata</taxon>
        <taxon>Arachnida</taxon>
        <taxon>Acari</taxon>
        <taxon>Acariformes</taxon>
        <taxon>Sarcoptiformes</taxon>
        <taxon>Astigmata</taxon>
        <taxon>Psoroptidia</taxon>
        <taxon>Sarcoptoidea</taxon>
        <taxon>Sarcoptidae</taxon>
        <taxon>Sarcoptinae</taxon>
        <taxon>Sarcoptes</taxon>
    </lineage>
</organism>
<name>A0A834VDK2_SARSC</name>
<dbReference type="Pfam" id="PF01755">
    <property type="entry name" value="Glyco_transf_25"/>
    <property type="match status" value="1"/>
</dbReference>
<dbReference type="PANTHER" id="PTHR10730">
    <property type="entry name" value="PROCOLLAGEN-LYSINE,2-OXOGLUTARATE 5-DIOXYGENASE/GLYCOSYLTRANSFERASE 25 FAMILY MEMBER"/>
    <property type="match status" value="1"/>
</dbReference>
<evidence type="ECO:0000256" key="3">
    <source>
        <dbReference type="ARBA" id="ARBA00022679"/>
    </source>
</evidence>
<evidence type="ECO:0000313" key="7">
    <source>
        <dbReference type="EMBL" id="KAF7489793.1"/>
    </source>
</evidence>
<dbReference type="EMBL" id="WVUK01000064">
    <property type="protein sequence ID" value="KAF7489793.1"/>
    <property type="molecule type" value="Genomic_DNA"/>
</dbReference>
<gene>
    <name evidence="7" type="primary">SSS_903g</name>
    <name evidence="7" type="ORF">SSS_903</name>
</gene>
<keyword evidence="9" id="KW-1185">Reference proteome</keyword>
<reference evidence="9" key="1">
    <citation type="journal article" date="2020" name="PLoS Negl. Trop. Dis.">
        <title>High-quality nuclear genome for Sarcoptes scabiei-A critical resource for a neglected parasite.</title>
        <authorList>
            <person name="Korhonen P.K."/>
            <person name="Gasser R.B."/>
            <person name="Ma G."/>
            <person name="Wang T."/>
            <person name="Stroehlein A.J."/>
            <person name="Young N.D."/>
            <person name="Ang C.S."/>
            <person name="Fernando D.D."/>
            <person name="Lu H.C."/>
            <person name="Taylor S."/>
            <person name="Reynolds S.L."/>
            <person name="Mofiz E."/>
            <person name="Najaraj S.H."/>
            <person name="Gowda H."/>
            <person name="Madugundu A."/>
            <person name="Renuse S."/>
            <person name="Holt D."/>
            <person name="Pandey A."/>
            <person name="Papenfuss A.T."/>
            <person name="Fischer K."/>
        </authorList>
    </citation>
    <scope>NUCLEOTIDE SEQUENCE [LARGE SCALE GENOMIC DNA]</scope>
</reference>
<feature type="domain" description="Glycosyl transferase family 25" evidence="6">
    <location>
        <begin position="381"/>
        <end position="563"/>
    </location>
</feature>
<dbReference type="AlphaFoldDB" id="A0A834VDK2"/>
<accession>A0A834VDK2</accession>
<reference evidence="7" key="2">
    <citation type="submission" date="2020-01" db="EMBL/GenBank/DDBJ databases">
        <authorList>
            <person name="Korhonen P.K.K."/>
            <person name="Guangxu M.G."/>
            <person name="Wang T.W."/>
            <person name="Stroehlein A.J.S."/>
            <person name="Young N.D."/>
            <person name="Ang C.-S.A."/>
            <person name="Fernando D.W.F."/>
            <person name="Lu H.L."/>
            <person name="Taylor S.T."/>
            <person name="Ehtesham M.E.M."/>
            <person name="Najaraj S.H.N."/>
            <person name="Harsha G.H.G."/>
            <person name="Madugundu A.M."/>
            <person name="Renuse S.R."/>
            <person name="Holt D.H."/>
            <person name="Pandey A.P."/>
            <person name="Papenfuss A.P."/>
            <person name="Gasser R.B.G."/>
            <person name="Fischer K.F."/>
        </authorList>
    </citation>
    <scope>NUCLEOTIDE SEQUENCE</scope>
    <source>
        <strain evidence="7">SSS_KF_BRIS2020</strain>
    </source>
</reference>
<feature type="chain" id="PRO_5038259519" evidence="5">
    <location>
        <begin position="29"/>
        <end position="664"/>
    </location>
</feature>
<feature type="compositionally biased region" description="Basic and acidic residues" evidence="4">
    <location>
        <begin position="629"/>
        <end position="643"/>
    </location>
</feature>
<feature type="region of interest" description="Disordered" evidence="4">
    <location>
        <begin position="614"/>
        <end position="654"/>
    </location>
</feature>
<sequence>MISKMIPNAMHKILMIWAIFLWTKLIHLDCFETEQNDWEERISTEEYFLPTIQIVILVHPYNKIQYLPFSLGAIEAQNYPKDRLRVNIITERIMIDENSIDESFVQEEIDARLKLNHKTIKLLKRWTSQNGDLYNDLKLSIANTKISNQSESEYWTADHFKHLITLKNFELFDAFQSWTDWILFIDSDVVLTNQWTFYNMTQIDRSDLIVIAPMLNSFETYSNFWGAMDENTGYYVRSDDYLPILERKQKGTFSVPMVHSCVFIDLRKKASRLLNFDPNEVQQQIFSDMKIPYDDIIAFAISAASNQIDMFIDNQDVYGYLPPPITDSPPQMNDQNTRQTLIDLELESLVNGLEFPRSSSLEQYIEEDATNIDSNTLMVDQIYVINLLRRTERKRRMKKSLRKLHIQAKFFKATDGNELNDEYLNKIGIQFLDGYRDPYHQRPMTFGEIGCFLSHYRIWEEALRLNHSKIIVLEDDVRFDRNFHQQWNLIYQKFNSLPMNQYDFLYLGRKLNDGQYDKEEIVNEMFVRPRYSYWTIGYMITRRGIEKLLLANPLSRMIPIDEFLPLMYDAHPNETLTQMFGYRQDKLEALSLRHLIVSPTHYVGDPQYISDTELSDKISEKNSMPTESSKAENYDDYQADHRGQSIGVQPPPKNRIKIAQHYEL</sequence>
<evidence type="ECO:0000256" key="1">
    <source>
        <dbReference type="ARBA" id="ARBA00006721"/>
    </source>
</evidence>
<proteinExistence type="inferred from homology"/>
<dbReference type="Gene3D" id="3.90.550.10">
    <property type="entry name" value="Spore Coat Polysaccharide Biosynthesis Protein SpsA, Chain A"/>
    <property type="match status" value="1"/>
</dbReference>
<dbReference type="OrthoDB" id="47375at2759"/>
<keyword evidence="2" id="KW-0328">Glycosyltransferase</keyword>
<protein>
    <submittedName>
        <fullName evidence="7">Glycosyltransferase 25 family member</fullName>
    </submittedName>
</protein>
<dbReference type="InterPro" id="IPR002654">
    <property type="entry name" value="Glyco_trans_25"/>
</dbReference>
<feature type="signal peptide" evidence="5">
    <location>
        <begin position="1"/>
        <end position="28"/>
    </location>
</feature>